<dbReference type="Pfam" id="PF00266">
    <property type="entry name" value="Aminotran_5"/>
    <property type="match status" value="1"/>
</dbReference>
<dbReference type="GO" id="GO:0008483">
    <property type="term" value="F:transaminase activity"/>
    <property type="evidence" value="ECO:0007669"/>
    <property type="project" value="UniProtKB-KW"/>
</dbReference>
<reference evidence="4" key="1">
    <citation type="journal article" date="2019" name="Int. J. Syst. Evol. Microbiol.">
        <title>The Global Catalogue of Microorganisms (GCM) 10K type strain sequencing project: providing services to taxonomists for standard genome sequencing and annotation.</title>
        <authorList>
            <consortium name="The Broad Institute Genomics Platform"/>
            <consortium name="The Broad Institute Genome Sequencing Center for Infectious Disease"/>
            <person name="Wu L."/>
            <person name="Ma J."/>
        </authorList>
    </citation>
    <scope>NUCLEOTIDE SEQUENCE [LARGE SCALE GENOMIC DNA]</scope>
    <source>
        <strain evidence="4">KCTC 42662</strain>
    </source>
</reference>
<keyword evidence="3" id="KW-0032">Aminotransferase</keyword>
<gene>
    <name evidence="3" type="ORF">ACFSR5_12835</name>
</gene>
<keyword evidence="4" id="KW-1185">Reference proteome</keyword>
<dbReference type="EMBL" id="JBHULR010000005">
    <property type="protein sequence ID" value="MFD2548531.1"/>
    <property type="molecule type" value="Genomic_DNA"/>
</dbReference>
<dbReference type="Proteomes" id="UP001597545">
    <property type="component" value="Unassembled WGS sequence"/>
</dbReference>
<dbReference type="Gene3D" id="3.90.1150.10">
    <property type="entry name" value="Aspartate Aminotransferase, domain 1"/>
    <property type="match status" value="1"/>
</dbReference>
<keyword evidence="3" id="KW-0808">Transferase</keyword>
<dbReference type="InterPro" id="IPR015421">
    <property type="entry name" value="PyrdxlP-dep_Trfase_major"/>
</dbReference>
<evidence type="ECO:0000259" key="2">
    <source>
        <dbReference type="Pfam" id="PF00266"/>
    </source>
</evidence>
<feature type="domain" description="Aminotransferase class V" evidence="2">
    <location>
        <begin position="119"/>
        <end position="321"/>
    </location>
</feature>
<evidence type="ECO:0000313" key="4">
    <source>
        <dbReference type="Proteomes" id="UP001597545"/>
    </source>
</evidence>
<accession>A0ABW5KHS5</accession>
<dbReference type="InterPro" id="IPR015424">
    <property type="entry name" value="PyrdxlP-dep_Trfase"/>
</dbReference>
<protein>
    <submittedName>
        <fullName evidence="3">Aminotransferase class V-fold PLP-dependent enzyme</fullName>
    </submittedName>
</protein>
<comment type="caution">
    <text evidence="3">The sequence shown here is derived from an EMBL/GenBank/DDBJ whole genome shotgun (WGS) entry which is preliminary data.</text>
</comment>
<organism evidence="3 4">
    <name type="scientific">Sphingobacterium suaedae</name>
    <dbReference type="NCBI Taxonomy" id="1686402"/>
    <lineage>
        <taxon>Bacteria</taxon>
        <taxon>Pseudomonadati</taxon>
        <taxon>Bacteroidota</taxon>
        <taxon>Sphingobacteriia</taxon>
        <taxon>Sphingobacteriales</taxon>
        <taxon>Sphingobacteriaceae</taxon>
        <taxon>Sphingobacterium</taxon>
    </lineage>
</organism>
<proteinExistence type="predicted"/>
<keyword evidence="1" id="KW-0663">Pyridoxal phosphate</keyword>
<dbReference type="SUPFAM" id="SSF53383">
    <property type="entry name" value="PLP-dependent transferases"/>
    <property type="match status" value="1"/>
</dbReference>
<dbReference type="RefSeq" id="WP_380904395.1">
    <property type="nucleotide sequence ID" value="NZ_JBHUEG010000004.1"/>
</dbReference>
<evidence type="ECO:0000256" key="1">
    <source>
        <dbReference type="ARBA" id="ARBA00022898"/>
    </source>
</evidence>
<name>A0ABW5KHS5_9SPHI</name>
<sequence>MPFKHLFDIPSSITYLNTPGNGILPKSNRRWREERERRFFDLHGDLRDQQPAFIQSVREDIGKIFKACTTRVFCTPNFSFGYNVLLDRLPSSYKYLLLDEDYPSLNYPIVNRNLNYKTVKIDEHLEQNILKAIREYQPDVLLLSIVQYITGIKIDLAFIRQLKQDNPKLIIIADGTQFLGTEPFHFDQSGFDAVGTSGYKWLMAGFGNGFMLLSEHLTNLMNEELHDRPSPKEAMWASKSMLQTFFEPGHQDTLSHGTLQQSILFLQETGLENVQKHIHSISAFAHEELAKRNLLLPAVVGRSVRSSLINIQIAPKHYTDLTANDIKCFPRGTGIRIGLHLYNTHWDIEKLLGILDTYNIQGNYEI</sequence>
<dbReference type="InterPro" id="IPR015422">
    <property type="entry name" value="PyrdxlP-dep_Trfase_small"/>
</dbReference>
<dbReference type="Gene3D" id="3.40.640.10">
    <property type="entry name" value="Type I PLP-dependent aspartate aminotransferase-like (Major domain)"/>
    <property type="match status" value="1"/>
</dbReference>
<dbReference type="InterPro" id="IPR000192">
    <property type="entry name" value="Aminotrans_V_dom"/>
</dbReference>
<evidence type="ECO:0000313" key="3">
    <source>
        <dbReference type="EMBL" id="MFD2548531.1"/>
    </source>
</evidence>